<reference evidence="1 2" key="1">
    <citation type="journal article" date="2023" name="Microbiol. Spectr.">
        <title>Symbiosis of Carpenter Bees with Uncharacterized Lactic Acid Bacteria Showing NAD Auxotrophy.</title>
        <authorList>
            <person name="Kawasaki S."/>
            <person name="Ozawa K."/>
            <person name="Mori T."/>
            <person name="Yamamoto A."/>
            <person name="Ito M."/>
            <person name="Ohkuma M."/>
            <person name="Sakamoto M."/>
            <person name="Matsutani M."/>
        </authorList>
    </citation>
    <scope>NUCLEOTIDE SEQUENCE [LARGE SCALE GENOMIC DNA]</scope>
    <source>
        <strain evidence="1 2">XA3</strain>
    </source>
</reference>
<evidence type="ECO:0000313" key="2">
    <source>
        <dbReference type="Proteomes" id="UP001321861"/>
    </source>
</evidence>
<dbReference type="AlphaFoldDB" id="A0AAU9DTU5"/>
<dbReference type="Proteomes" id="UP001321861">
    <property type="component" value="Chromosome"/>
</dbReference>
<protein>
    <submittedName>
        <fullName evidence="1">Uncharacterized protein</fullName>
    </submittedName>
</protein>
<proteinExistence type="predicted"/>
<evidence type="ECO:0000313" key="1">
    <source>
        <dbReference type="EMBL" id="BDR58853.1"/>
    </source>
</evidence>
<dbReference type="RefSeq" id="WP_317634682.1">
    <property type="nucleotide sequence ID" value="NZ_AP026802.1"/>
</dbReference>
<organism evidence="1 2">
    <name type="scientific">Xylocopilactobacillus apicola</name>
    <dbReference type="NCBI Taxonomy" id="2932184"/>
    <lineage>
        <taxon>Bacteria</taxon>
        <taxon>Bacillati</taxon>
        <taxon>Bacillota</taxon>
        <taxon>Bacilli</taxon>
        <taxon>Lactobacillales</taxon>
        <taxon>Lactobacillaceae</taxon>
        <taxon>Xylocopilactobacillus</taxon>
    </lineage>
</organism>
<gene>
    <name evidence="1" type="ORF">XA3_12940</name>
</gene>
<accession>A0AAU9DTU5</accession>
<dbReference type="KEGG" id="xap:XA3_12940"/>
<dbReference type="EMBL" id="AP026802">
    <property type="protein sequence ID" value="BDR58853.1"/>
    <property type="molecule type" value="Genomic_DNA"/>
</dbReference>
<keyword evidence="2" id="KW-1185">Reference proteome</keyword>
<sequence>MVNLNYRDLIAQMMNDPKKEILIKHQDFKDFHEVWLKEPHRDEIVGKALKGGDIIYHYQPKK</sequence>
<name>A0AAU9DTU5_9LACO</name>